<comment type="caution">
    <text evidence="2">The sequence shown here is derived from an EMBL/GenBank/DDBJ whole genome shotgun (WGS) entry which is preliminary data.</text>
</comment>
<dbReference type="OrthoDB" id="5333491at2759"/>
<organism evidence="2 3">
    <name type="scientific">Botryosphaeria dothidea</name>
    <dbReference type="NCBI Taxonomy" id="55169"/>
    <lineage>
        <taxon>Eukaryota</taxon>
        <taxon>Fungi</taxon>
        <taxon>Dikarya</taxon>
        <taxon>Ascomycota</taxon>
        <taxon>Pezizomycotina</taxon>
        <taxon>Dothideomycetes</taxon>
        <taxon>Dothideomycetes incertae sedis</taxon>
        <taxon>Botryosphaeriales</taxon>
        <taxon>Botryosphaeriaceae</taxon>
        <taxon>Botryosphaeria</taxon>
    </lineage>
</organism>
<reference evidence="2" key="1">
    <citation type="submission" date="2020-04" db="EMBL/GenBank/DDBJ databases">
        <title>Genome Assembly and Annotation of Botryosphaeria dothidea sdau 11-99, a Latent Pathogen of Apple Fruit Ring Rot in China.</title>
        <authorList>
            <person name="Yu C."/>
            <person name="Diao Y."/>
            <person name="Lu Q."/>
            <person name="Zhao J."/>
            <person name="Cui S."/>
            <person name="Peng C."/>
            <person name="He B."/>
            <person name="Liu H."/>
        </authorList>
    </citation>
    <scope>NUCLEOTIDE SEQUENCE [LARGE SCALE GENOMIC DNA]</scope>
    <source>
        <strain evidence="2">Sdau11-99</strain>
    </source>
</reference>
<gene>
    <name evidence="2" type="ORF">GTA08_BOTSDO05965</name>
</gene>
<sequence>MPDLPADIVFLVICELKQLIKNDQERAASPRRKQGCSGAKARQGGLPPLPAPPLLAPYAGINRTWNAAIERETFRSIVVTPQRLGGFKALVAREHSRLSLVRHLEYHLAHEWDCDSPNGQSADGRRENDESFSRSVEEMARVLGCWGDRDAPCERLSGVHLYVKTCFTRSKEDHCIDTDTDTGTEDAAFLHYNGESLPRMRSVSSFSYQEGHIWPRFLMQILSVMESLDACKLWVSDRSTVNPAIRRDYRKGRWFAVPDPDEYEPTDSEEDYFIQLITPRERSLANRSLVNDVFFAATTAARNMPKLQNMRLQLIMPGTLSLRIGSDLSEPSNNQKLLEAIWDEKTKMKLSAAVLNNLGVSEEQLEVATGCLERVSDGRVINKQVTTKAYLRPGWPEVAQEDM</sequence>
<feature type="region of interest" description="Disordered" evidence="1">
    <location>
        <begin position="24"/>
        <end position="48"/>
    </location>
</feature>
<dbReference type="Proteomes" id="UP000572817">
    <property type="component" value="Unassembled WGS sequence"/>
</dbReference>
<name>A0A8H4IRL3_9PEZI</name>
<evidence type="ECO:0000313" key="3">
    <source>
        <dbReference type="Proteomes" id="UP000572817"/>
    </source>
</evidence>
<proteinExistence type="predicted"/>
<dbReference type="EMBL" id="WWBZ02000033">
    <property type="protein sequence ID" value="KAF4306105.1"/>
    <property type="molecule type" value="Genomic_DNA"/>
</dbReference>
<dbReference type="AlphaFoldDB" id="A0A8H4IRL3"/>
<protein>
    <submittedName>
        <fullName evidence="2">Uncharacterized protein</fullName>
    </submittedName>
</protein>
<accession>A0A8H4IRL3</accession>
<evidence type="ECO:0000256" key="1">
    <source>
        <dbReference type="SAM" id="MobiDB-lite"/>
    </source>
</evidence>
<evidence type="ECO:0000313" key="2">
    <source>
        <dbReference type="EMBL" id="KAF4306105.1"/>
    </source>
</evidence>
<keyword evidence="3" id="KW-1185">Reference proteome</keyword>